<accession>A0A2N0ZBF8</accession>
<comment type="caution">
    <text evidence="1">The sequence shown here is derived from an EMBL/GenBank/DDBJ whole genome shotgun (WGS) entry which is preliminary data.</text>
</comment>
<evidence type="ECO:0000313" key="1">
    <source>
        <dbReference type="EMBL" id="PKG26846.1"/>
    </source>
</evidence>
<evidence type="ECO:0000313" key="2">
    <source>
        <dbReference type="Proteomes" id="UP000233343"/>
    </source>
</evidence>
<organism evidence="1 2">
    <name type="scientific">Cytobacillus horneckiae</name>
    <dbReference type="NCBI Taxonomy" id="549687"/>
    <lineage>
        <taxon>Bacteria</taxon>
        <taxon>Bacillati</taxon>
        <taxon>Bacillota</taxon>
        <taxon>Bacilli</taxon>
        <taxon>Bacillales</taxon>
        <taxon>Bacillaceae</taxon>
        <taxon>Cytobacillus</taxon>
    </lineage>
</organism>
<keyword evidence="2" id="KW-1185">Reference proteome</keyword>
<dbReference type="Proteomes" id="UP000233343">
    <property type="component" value="Unassembled WGS sequence"/>
</dbReference>
<dbReference type="AlphaFoldDB" id="A0A2N0ZBF8"/>
<dbReference type="EMBL" id="PISD01000055">
    <property type="protein sequence ID" value="PKG26846.1"/>
    <property type="molecule type" value="Genomic_DNA"/>
</dbReference>
<dbReference type="RefSeq" id="WP_066196943.1">
    <property type="nucleotide sequence ID" value="NZ_JARMMB010000037.1"/>
</dbReference>
<sequence length="145" mass="16478">MLLTYGDIVSFLPDRIGYQDESMAFYSIATSCSLHQEKSLYIPIEDDEPDLKRALENGAIAALWPAEIEVPRYRPNHFPIFFTNDLLKGLEIMMNEYLTKLEKTEAVPTHATKLLCSNIQNGPAGLSELSNRLHTYLSQEGREEI</sequence>
<gene>
    <name evidence="1" type="ORF">CWS20_21905</name>
</gene>
<reference evidence="1 2" key="1">
    <citation type="journal article" date="2010" name="Int. J. Syst. Evol. Microbiol.">
        <title>Bacillus horneckiae sp. nov., isolated from a spacecraft-assembly clean room.</title>
        <authorList>
            <person name="Vaishampayan P."/>
            <person name="Probst A."/>
            <person name="Krishnamurthi S."/>
            <person name="Ghosh S."/>
            <person name="Osman S."/>
            <person name="McDowall A."/>
            <person name="Ruckmani A."/>
            <person name="Mayilraj S."/>
            <person name="Venkateswaran K."/>
        </authorList>
    </citation>
    <scope>NUCLEOTIDE SEQUENCE [LARGE SCALE GENOMIC DNA]</scope>
    <source>
        <strain evidence="2">1PO1SC</strain>
    </source>
</reference>
<name>A0A2N0ZBF8_9BACI</name>
<protein>
    <submittedName>
        <fullName evidence="1">Uncharacterized protein</fullName>
    </submittedName>
</protein>
<proteinExistence type="predicted"/>